<evidence type="ECO:0000256" key="1">
    <source>
        <dbReference type="SAM" id="MobiDB-lite"/>
    </source>
</evidence>
<accession>A0AAN9PM90</accession>
<keyword evidence="3" id="KW-1185">Reference proteome</keyword>
<organism evidence="2 3">
    <name type="scientific">Clitoria ternatea</name>
    <name type="common">Butterfly pea</name>
    <dbReference type="NCBI Taxonomy" id="43366"/>
    <lineage>
        <taxon>Eukaryota</taxon>
        <taxon>Viridiplantae</taxon>
        <taxon>Streptophyta</taxon>
        <taxon>Embryophyta</taxon>
        <taxon>Tracheophyta</taxon>
        <taxon>Spermatophyta</taxon>
        <taxon>Magnoliopsida</taxon>
        <taxon>eudicotyledons</taxon>
        <taxon>Gunneridae</taxon>
        <taxon>Pentapetalae</taxon>
        <taxon>rosids</taxon>
        <taxon>fabids</taxon>
        <taxon>Fabales</taxon>
        <taxon>Fabaceae</taxon>
        <taxon>Papilionoideae</taxon>
        <taxon>50 kb inversion clade</taxon>
        <taxon>NPAAA clade</taxon>
        <taxon>indigoferoid/millettioid clade</taxon>
        <taxon>Phaseoleae</taxon>
        <taxon>Clitoria</taxon>
    </lineage>
</organism>
<comment type="caution">
    <text evidence="2">The sequence shown here is derived from an EMBL/GenBank/DDBJ whole genome shotgun (WGS) entry which is preliminary data.</text>
</comment>
<reference evidence="2 3" key="1">
    <citation type="submission" date="2024-01" db="EMBL/GenBank/DDBJ databases">
        <title>The genomes of 5 underutilized Papilionoideae crops provide insights into root nodulation and disease resistance.</title>
        <authorList>
            <person name="Yuan L."/>
        </authorList>
    </citation>
    <scope>NUCLEOTIDE SEQUENCE [LARGE SCALE GENOMIC DNA]</scope>
    <source>
        <strain evidence="2">LY-2023</strain>
        <tissue evidence="2">Leaf</tissue>
    </source>
</reference>
<evidence type="ECO:0000313" key="3">
    <source>
        <dbReference type="Proteomes" id="UP001359559"/>
    </source>
</evidence>
<protein>
    <submittedName>
        <fullName evidence="2">Uncharacterized protein</fullName>
    </submittedName>
</protein>
<proteinExistence type="predicted"/>
<feature type="compositionally biased region" description="Basic and acidic residues" evidence="1">
    <location>
        <begin position="13"/>
        <end position="29"/>
    </location>
</feature>
<gene>
    <name evidence="2" type="ORF">RJT34_14254</name>
</gene>
<dbReference type="EMBL" id="JAYKXN010000003">
    <property type="protein sequence ID" value="KAK7303351.1"/>
    <property type="molecule type" value="Genomic_DNA"/>
</dbReference>
<evidence type="ECO:0000313" key="2">
    <source>
        <dbReference type="EMBL" id="KAK7303351.1"/>
    </source>
</evidence>
<sequence length="174" mass="20113">MCYRGKHNDFEGWKMDEDTNPKDHGEKDNPSLTQLKMETHEDWVIVTRKKSSKLKKNNAMNRGKIGHQVSKQVEHESRKAKIFWMSMGFNLEVIVEAFGHVRGIWILKQEKENFKVNVVHTMEQAIIMEVNEFNEVVSPKEVGGCFFSNKAERMIDMIDEYGFIDAGAVGLSFT</sequence>
<dbReference type="AlphaFoldDB" id="A0AAN9PM90"/>
<feature type="region of interest" description="Disordered" evidence="1">
    <location>
        <begin position="13"/>
        <end position="33"/>
    </location>
</feature>
<name>A0AAN9PM90_CLITE</name>
<dbReference type="Proteomes" id="UP001359559">
    <property type="component" value="Unassembled WGS sequence"/>
</dbReference>